<accession>A0AAX6MYW3</accession>
<feature type="region of interest" description="Disordered" evidence="1">
    <location>
        <begin position="218"/>
        <end position="255"/>
    </location>
</feature>
<sequence length="255" mass="27400">MSVGSNPPSASTSPTTTMGHVVEGSSNPTYHQLTAMASMPSIGHQQMENGDGGTYSVRVPSTTPNGRSYSYGQGASGWMPTDTDINTTTTSGDTTVSWMTIPNGMPETTGFSQYAPHTTTSPLPTWPVNSLGINRLDTETHLDHTWRPYPSGTRSMSFNNTQSGQFDPSSARPYDGMQSPSANDIMSEVSLAAQGSLSAGATPHLAYDGWQQQYQYSRPNEDYGGWYENGNHPTGPEVSSSEDASQVGGTYYRQR</sequence>
<name>A0AAX6MYW3_9PEZI</name>
<dbReference type="AlphaFoldDB" id="A0AAX6MYW3"/>
<feature type="compositionally biased region" description="Low complexity" evidence="1">
    <location>
        <begin position="1"/>
        <end position="17"/>
    </location>
</feature>
<dbReference type="Proteomes" id="UP001369815">
    <property type="component" value="Unassembled WGS sequence"/>
</dbReference>
<evidence type="ECO:0000256" key="1">
    <source>
        <dbReference type="SAM" id="MobiDB-lite"/>
    </source>
</evidence>
<comment type="caution">
    <text evidence="2">The sequence shown here is derived from an EMBL/GenBank/DDBJ whole genome shotgun (WGS) entry which is preliminary data.</text>
</comment>
<keyword evidence="3" id="KW-1185">Reference proteome</keyword>
<evidence type="ECO:0000313" key="3">
    <source>
        <dbReference type="Proteomes" id="UP001369815"/>
    </source>
</evidence>
<evidence type="ECO:0000313" key="2">
    <source>
        <dbReference type="EMBL" id="KAK6957587.1"/>
    </source>
</evidence>
<proteinExistence type="predicted"/>
<protein>
    <submittedName>
        <fullName evidence="2">Uncharacterized protein</fullName>
    </submittedName>
</protein>
<reference evidence="2 3" key="1">
    <citation type="journal article" date="2024" name="Front Chem Biol">
        <title>Unveiling the potential of Daldinia eschscholtzii MFLUCC 19-0629 through bioactivity and bioinformatics studies for enhanced sustainable agriculture production.</title>
        <authorList>
            <person name="Brooks S."/>
            <person name="Weaver J.A."/>
            <person name="Klomchit A."/>
            <person name="Alharthi S.A."/>
            <person name="Onlamun T."/>
            <person name="Nurani R."/>
            <person name="Vong T.K."/>
            <person name="Alberti F."/>
            <person name="Greco C."/>
        </authorList>
    </citation>
    <scope>NUCLEOTIDE SEQUENCE [LARGE SCALE GENOMIC DNA]</scope>
    <source>
        <strain evidence="2">MFLUCC 19-0629</strain>
    </source>
</reference>
<dbReference type="EMBL" id="JBANMG010000001">
    <property type="protein sequence ID" value="KAK6957587.1"/>
    <property type="molecule type" value="Genomic_DNA"/>
</dbReference>
<organism evidence="2 3">
    <name type="scientific">Daldinia eschscholtzii</name>
    <dbReference type="NCBI Taxonomy" id="292717"/>
    <lineage>
        <taxon>Eukaryota</taxon>
        <taxon>Fungi</taxon>
        <taxon>Dikarya</taxon>
        <taxon>Ascomycota</taxon>
        <taxon>Pezizomycotina</taxon>
        <taxon>Sordariomycetes</taxon>
        <taxon>Xylariomycetidae</taxon>
        <taxon>Xylariales</taxon>
        <taxon>Hypoxylaceae</taxon>
        <taxon>Daldinia</taxon>
    </lineage>
</organism>
<feature type="region of interest" description="Disordered" evidence="1">
    <location>
        <begin position="1"/>
        <end position="23"/>
    </location>
</feature>
<feature type="compositionally biased region" description="Polar residues" evidence="1">
    <location>
        <begin position="237"/>
        <end position="248"/>
    </location>
</feature>
<gene>
    <name evidence="2" type="ORF">Daesc_000374</name>
</gene>